<evidence type="ECO:0000313" key="2">
    <source>
        <dbReference type="Proteomes" id="UP000031386"/>
    </source>
</evidence>
<name>A0A0B4S3J2_9FIRM</name>
<reference evidence="1 2" key="1">
    <citation type="submission" date="2014-10" db="EMBL/GenBank/DDBJ databases">
        <title>Complete genome sequence of Parvimonas micra KCOM 1535 (= ChDC B708).</title>
        <authorList>
            <person name="Kook J.-K."/>
            <person name="Park S.-N."/>
            <person name="Lim Y.K."/>
            <person name="Roh H."/>
        </authorList>
    </citation>
    <scope>NUCLEOTIDE SEQUENCE [LARGE SCALE GENOMIC DNA]</scope>
    <source>
        <strain evidence="2">KCOM 1535 / ChDC B708</strain>
    </source>
</reference>
<dbReference type="Proteomes" id="UP000031386">
    <property type="component" value="Chromosome"/>
</dbReference>
<protein>
    <submittedName>
        <fullName evidence="1">Uncharacterized protein</fullName>
    </submittedName>
</protein>
<dbReference type="STRING" id="33033.NW74_00050"/>
<evidence type="ECO:0000313" key="1">
    <source>
        <dbReference type="EMBL" id="AIZ37206.1"/>
    </source>
</evidence>
<dbReference type="InterPro" id="IPR046720">
    <property type="entry name" value="DUF6612"/>
</dbReference>
<dbReference type="OrthoDB" id="1701251at2"/>
<accession>A0A0B4S3J2</accession>
<gene>
    <name evidence="1" type="ORF">NW74_00050</name>
</gene>
<dbReference type="Pfam" id="PF20316">
    <property type="entry name" value="DUF6612"/>
    <property type="match status" value="1"/>
</dbReference>
<proteinExistence type="predicted"/>
<dbReference type="KEGG" id="pmic:NW74_00050"/>
<dbReference type="EMBL" id="CP009761">
    <property type="protein sequence ID" value="AIZ37206.1"/>
    <property type="molecule type" value="Genomic_DNA"/>
</dbReference>
<keyword evidence="2" id="KW-1185">Reference proteome</keyword>
<organism evidence="1 2">
    <name type="scientific">Parvimonas micra</name>
    <dbReference type="NCBI Taxonomy" id="33033"/>
    <lineage>
        <taxon>Bacteria</taxon>
        <taxon>Bacillati</taxon>
        <taxon>Bacillota</taxon>
        <taxon>Tissierellia</taxon>
        <taxon>Tissierellales</taxon>
        <taxon>Peptoniphilaceae</taxon>
        <taxon>Parvimonas</taxon>
    </lineage>
</organism>
<dbReference type="AlphaFoldDB" id="A0A0B4S3J2"/>
<sequence>MYFNEEDMYFQSSFDKKWYKIKDGNFKNVFGKQKDVGNLATIPELIKAVEKNISIVEEGSNYVVTYFGKDETAKQVLEKASLSIQPTLAKSFENMTLENYEVKYIIDKTTFYPVDCEIKIKATVKQEQGSVSFDSETKLTYSDINKVEPIKIPDEVKNAPEMK</sequence>